<protein>
    <submittedName>
        <fullName evidence="1">DUF1963 domain-containing protein</fullName>
    </submittedName>
</protein>
<dbReference type="InterPro" id="IPR015315">
    <property type="entry name" value="DUF1963"/>
</dbReference>
<accession>A0A7Y5ZZL4</accession>
<dbReference type="SUPFAM" id="SSF103032">
    <property type="entry name" value="Hypothetical protein YwqG"/>
    <property type="match status" value="1"/>
</dbReference>
<dbReference type="Gene3D" id="2.30.320.10">
    <property type="entry name" value="YwqG-like"/>
    <property type="match status" value="1"/>
</dbReference>
<comment type="caution">
    <text evidence="1">The sequence shown here is derived from an EMBL/GenBank/DDBJ whole genome shotgun (WGS) entry which is preliminary data.</text>
</comment>
<organism evidence="1 2">
    <name type="scientific">Cellulomonas humilata</name>
    <dbReference type="NCBI Taxonomy" id="144055"/>
    <lineage>
        <taxon>Bacteria</taxon>
        <taxon>Bacillati</taxon>
        <taxon>Actinomycetota</taxon>
        <taxon>Actinomycetes</taxon>
        <taxon>Micrococcales</taxon>
        <taxon>Cellulomonadaceae</taxon>
        <taxon>Cellulomonas</taxon>
    </lineage>
</organism>
<evidence type="ECO:0000313" key="1">
    <source>
        <dbReference type="EMBL" id="NUU16940.1"/>
    </source>
</evidence>
<keyword evidence="2" id="KW-1185">Reference proteome</keyword>
<dbReference type="Proteomes" id="UP000565724">
    <property type="component" value="Unassembled WGS sequence"/>
</dbReference>
<dbReference type="RefSeq" id="WP_175346812.1">
    <property type="nucleotide sequence ID" value="NZ_JABMCI010000056.1"/>
</dbReference>
<name>A0A7Y5ZZL4_9CELL</name>
<dbReference type="AlphaFoldDB" id="A0A7Y5ZZL4"/>
<dbReference type="PANTHER" id="PTHR36436">
    <property type="entry name" value="SLL5081 PROTEIN"/>
    <property type="match status" value="1"/>
</dbReference>
<sequence>MWNLRRRRPSVAAPESDRDIVTRIAAEHLAPDVAQRWLALARPAIRLVPARSSEAPVALLGGTPNLPASHQWPSWEGVGPLTFIGELDLAVVAQFPLDITLPADGRLLFFYFDGSYNNFAETVGYFEPASLVGARMIHVPAGTPSHPRQAPEELQVLPQIPFAGQEVVTFPNFEHPDLRAAFEATDVDYKEWIEHPVCADAFTEEISGRHHGVQHQIGGYANNIQAPVEMEAAWGVLGGDVKAIDPAEAAVEAARWRPLFQVDSDDDLDVMWGDAGILYWLARPEDLNAGDLTQATFTWQCG</sequence>
<dbReference type="Pfam" id="PF09234">
    <property type="entry name" value="DUF1963"/>
    <property type="match status" value="1"/>
</dbReference>
<dbReference type="EMBL" id="JABMCI010000056">
    <property type="protein sequence ID" value="NUU16940.1"/>
    <property type="molecule type" value="Genomic_DNA"/>
</dbReference>
<evidence type="ECO:0000313" key="2">
    <source>
        <dbReference type="Proteomes" id="UP000565724"/>
    </source>
</evidence>
<reference evidence="1 2" key="1">
    <citation type="submission" date="2020-05" db="EMBL/GenBank/DDBJ databases">
        <title>Genome Sequencing of Type Strains.</title>
        <authorList>
            <person name="Lemaire J.F."/>
            <person name="Inderbitzin P."/>
            <person name="Gregorio O.A."/>
            <person name="Collins S.B."/>
            <person name="Wespe N."/>
            <person name="Knight-Connoni V."/>
        </authorList>
    </citation>
    <scope>NUCLEOTIDE SEQUENCE [LARGE SCALE GENOMIC DNA]</scope>
    <source>
        <strain evidence="1 2">ATCC 25174</strain>
    </source>
</reference>
<proteinExistence type="predicted"/>
<dbReference type="PANTHER" id="PTHR36436:SF6">
    <property type="entry name" value="SLL5081 PROTEIN"/>
    <property type="match status" value="1"/>
</dbReference>
<dbReference type="InterPro" id="IPR035948">
    <property type="entry name" value="YwqG-like_sf"/>
</dbReference>
<gene>
    <name evidence="1" type="ORF">HP550_06710</name>
</gene>